<dbReference type="EMBL" id="LGGP01000212">
    <property type="protein sequence ID" value="KUK80054.1"/>
    <property type="molecule type" value="Genomic_DNA"/>
</dbReference>
<organism evidence="1 2">
    <name type="scientific">Mesotoga prima</name>
    <dbReference type="NCBI Taxonomy" id="1184387"/>
    <lineage>
        <taxon>Bacteria</taxon>
        <taxon>Thermotogati</taxon>
        <taxon>Thermotogota</taxon>
        <taxon>Thermotogae</taxon>
        <taxon>Kosmotogales</taxon>
        <taxon>Kosmotogaceae</taxon>
        <taxon>Mesotoga</taxon>
    </lineage>
</organism>
<dbReference type="Proteomes" id="UP000054092">
    <property type="component" value="Unassembled WGS sequence"/>
</dbReference>
<protein>
    <submittedName>
        <fullName evidence="1">Uncharacterized protein</fullName>
    </submittedName>
</protein>
<accession>A0A101HNR4</accession>
<comment type="caution">
    <text evidence="1">The sequence shown here is derived from an EMBL/GenBank/DDBJ whole genome shotgun (WGS) entry which is preliminary data.</text>
</comment>
<evidence type="ECO:0000313" key="2">
    <source>
        <dbReference type="Proteomes" id="UP000054092"/>
    </source>
</evidence>
<dbReference type="AlphaFoldDB" id="A0A101HNR4"/>
<proteinExistence type="predicted"/>
<sequence length="159" mass="17177">MRVFFLMILSLVLVSTMIAVEIDLGMSVDVTQSDQNSLSCARLSLLGSIGPISLDIPVAQVWPSERRIEFSDPFLSYVGLNLKLPITVLYIKAGLGVQVRGVIDVLGAKIEGWDLPARVRAGFGVSDSGLFLEGGLNLDFTPSLENLEFCPYIAAGLVF</sequence>
<reference evidence="2" key="1">
    <citation type="journal article" date="2015" name="MBio">
        <title>Genome-Resolved Metagenomic Analysis Reveals Roles for Candidate Phyla and Other Microbial Community Members in Biogeochemical Transformations in Oil Reservoirs.</title>
        <authorList>
            <person name="Hu P."/>
            <person name="Tom L."/>
            <person name="Singh A."/>
            <person name="Thomas B.C."/>
            <person name="Baker B.J."/>
            <person name="Piceno Y.M."/>
            <person name="Andersen G.L."/>
            <person name="Banfield J.F."/>
        </authorList>
    </citation>
    <scope>NUCLEOTIDE SEQUENCE [LARGE SCALE GENOMIC DNA]</scope>
</reference>
<name>A0A101HNR4_9BACT</name>
<gene>
    <name evidence="1" type="ORF">XD94_1199</name>
</gene>
<dbReference type="PATRIC" id="fig|1184387.3.peg.1641"/>
<evidence type="ECO:0000313" key="1">
    <source>
        <dbReference type="EMBL" id="KUK80054.1"/>
    </source>
</evidence>